<keyword evidence="4" id="KW-1185">Reference proteome</keyword>
<dbReference type="Pfam" id="PF13443">
    <property type="entry name" value="HTH_26"/>
    <property type="match status" value="1"/>
</dbReference>
<evidence type="ECO:0000313" key="4">
    <source>
        <dbReference type="Proteomes" id="UP000467385"/>
    </source>
</evidence>
<dbReference type="InterPro" id="IPR001387">
    <property type="entry name" value="Cro/C1-type_HTH"/>
</dbReference>
<evidence type="ECO:0000313" key="3">
    <source>
        <dbReference type="EMBL" id="BBZ41349.1"/>
    </source>
</evidence>
<protein>
    <recommendedName>
        <fullName evidence="2">HTH cro/C1-type domain-containing protein</fullName>
    </recommendedName>
</protein>
<dbReference type="STRING" id="44010.AWC00_22080"/>
<dbReference type="Proteomes" id="UP000467385">
    <property type="component" value="Chromosome"/>
</dbReference>
<accession>A0A1X1T0W4</accession>
<gene>
    <name evidence="3" type="ORF">MCNS_44120</name>
</gene>
<feature type="region of interest" description="Disordered" evidence="1">
    <location>
        <begin position="78"/>
        <end position="106"/>
    </location>
</feature>
<evidence type="ECO:0000256" key="1">
    <source>
        <dbReference type="SAM" id="MobiDB-lite"/>
    </source>
</evidence>
<dbReference type="EMBL" id="AP022613">
    <property type="protein sequence ID" value="BBZ41349.1"/>
    <property type="molecule type" value="Genomic_DNA"/>
</dbReference>
<dbReference type="RefSeq" id="WP_085234911.1">
    <property type="nucleotide sequence ID" value="NZ_AP022613.1"/>
</dbReference>
<evidence type="ECO:0000259" key="2">
    <source>
        <dbReference type="Pfam" id="PF13443"/>
    </source>
</evidence>
<sequence length="106" mass="12294">MNKKMSYEWHLRRKMAERNLFHTSDLVPLLAERGVALSREQVYRMATHPPQRMSMDVLVALCDILECTPNDLIEPKVVNRQERKAAGEKSGKPAVRRTSIRRPEPL</sequence>
<feature type="compositionally biased region" description="Basic and acidic residues" evidence="1">
    <location>
        <begin position="78"/>
        <end position="91"/>
    </location>
</feature>
<name>A0A1X1T0W4_9MYCO</name>
<feature type="domain" description="HTH cro/C1-type" evidence="2">
    <location>
        <begin position="10"/>
        <end position="75"/>
    </location>
</feature>
<reference evidence="3 4" key="1">
    <citation type="journal article" date="2019" name="Emerg. Microbes Infect.">
        <title>Comprehensive subspecies identification of 175 nontuberculous mycobacteria species based on 7547 genomic profiles.</title>
        <authorList>
            <person name="Matsumoto Y."/>
            <person name="Kinjo T."/>
            <person name="Motooka D."/>
            <person name="Nabeya D."/>
            <person name="Jung N."/>
            <person name="Uechi K."/>
            <person name="Horii T."/>
            <person name="Iida T."/>
            <person name="Fujita J."/>
            <person name="Nakamura S."/>
        </authorList>
    </citation>
    <scope>NUCLEOTIDE SEQUENCE [LARGE SCALE GENOMIC DNA]</scope>
    <source>
        <strain evidence="3 4">JCM 14738</strain>
    </source>
</reference>
<dbReference type="OrthoDB" id="3626437at2"/>
<dbReference type="AlphaFoldDB" id="A0A1X1T0W4"/>
<organism evidence="3 4">
    <name type="scientific">Mycobacterium conspicuum</name>
    <dbReference type="NCBI Taxonomy" id="44010"/>
    <lineage>
        <taxon>Bacteria</taxon>
        <taxon>Bacillati</taxon>
        <taxon>Actinomycetota</taxon>
        <taxon>Actinomycetes</taxon>
        <taxon>Mycobacteriales</taxon>
        <taxon>Mycobacteriaceae</taxon>
        <taxon>Mycobacterium</taxon>
    </lineage>
</organism>
<proteinExistence type="predicted"/>